<name>A0A8S3T311_MYTED</name>
<protein>
    <submittedName>
        <fullName evidence="1">Uncharacterized protein</fullName>
    </submittedName>
</protein>
<gene>
    <name evidence="1" type="ORF">MEDL_36600</name>
</gene>
<evidence type="ECO:0000313" key="1">
    <source>
        <dbReference type="EMBL" id="CAG2223328.1"/>
    </source>
</evidence>
<proteinExistence type="predicted"/>
<dbReference type="AlphaFoldDB" id="A0A8S3T311"/>
<keyword evidence="2" id="KW-1185">Reference proteome</keyword>
<accession>A0A8S3T311</accession>
<evidence type="ECO:0000313" key="2">
    <source>
        <dbReference type="Proteomes" id="UP000683360"/>
    </source>
</evidence>
<sequence length="341" mass="39328">MENCGICLKDDNRESLVKLREKGSQGIAKASSERGDDLNVESGQFVHKSCIRTYTNPTEILRYNRQKNILKEIKVNTPCLRSNSQFNFQDHCFLCRREATKNKRKGSEVFPVRTDDFQTRIIQLCNERDDEWASEIQGRLQSISDLHAADELYHQACSVNFRSNKKIPLAFSPAPIKNENSSRDRPAAYEDYFLNIVEYLKNHDDEQITIKELVDKMNDSCGEQAYSSVYLKRKLKNHFKDDILITDISGKSSIATLRDNATTILQNFYHRPKHQNSEDEKQAIILAAAKLIKSDIRSVETSKEYYPFPSDIASIDKNLQYVPEGLRLLMKTIFVEKDSKL</sequence>
<dbReference type="OrthoDB" id="6753017at2759"/>
<organism evidence="1 2">
    <name type="scientific">Mytilus edulis</name>
    <name type="common">Blue mussel</name>
    <dbReference type="NCBI Taxonomy" id="6550"/>
    <lineage>
        <taxon>Eukaryota</taxon>
        <taxon>Metazoa</taxon>
        <taxon>Spiralia</taxon>
        <taxon>Lophotrochozoa</taxon>
        <taxon>Mollusca</taxon>
        <taxon>Bivalvia</taxon>
        <taxon>Autobranchia</taxon>
        <taxon>Pteriomorphia</taxon>
        <taxon>Mytilida</taxon>
        <taxon>Mytiloidea</taxon>
        <taxon>Mytilidae</taxon>
        <taxon>Mytilinae</taxon>
        <taxon>Mytilus</taxon>
    </lineage>
</organism>
<dbReference type="EMBL" id="CAJPWZ010001783">
    <property type="protein sequence ID" value="CAG2223328.1"/>
    <property type="molecule type" value="Genomic_DNA"/>
</dbReference>
<dbReference type="Proteomes" id="UP000683360">
    <property type="component" value="Unassembled WGS sequence"/>
</dbReference>
<reference evidence="1" key="1">
    <citation type="submission" date="2021-03" db="EMBL/GenBank/DDBJ databases">
        <authorList>
            <person name="Bekaert M."/>
        </authorList>
    </citation>
    <scope>NUCLEOTIDE SEQUENCE</scope>
</reference>
<comment type="caution">
    <text evidence="1">The sequence shown here is derived from an EMBL/GenBank/DDBJ whole genome shotgun (WGS) entry which is preliminary data.</text>
</comment>